<feature type="compositionally biased region" description="Low complexity" evidence="1">
    <location>
        <begin position="112"/>
        <end position="121"/>
    </location>
</feature>
<feature type="region of interest" description="Disordered" evidence="1">
    <location>
        <begin position="46"/>
        <end position="79"/>
    </location>
</feature>
<reference evidence="2 3" key="1">
    <citation type="journal article" date="2020" name="G3 (Bethesda)">
        <title>Genetic Underpinnings of Host Manipulation by Ophiocordyceps as Revealed by Comparative Transcriptomics.</title>
        <authorList>
            <person name="Will I."/>
            <person name="Das B."/>
            <person name="Trinh T."/>
            <person name="Brachmann A."/>
            <person name="Ohm R.A."/>
            <person name="de Bekker C."/>
        </authorList>
    </citation>
    <scope>NUCLEOTIDE SEQUENCE [LARGE SCALE GENOMIC DNA]</scope>
    <source>
        <strain evidence="2 3">EC05</strain>
    </source>
</reference>
<proteinExistence type="predicted"/>
<dbReference type="AlphaFoldDB" id="A0A8H4Q4L7"/>
<evidence type="ECO:0000313" key="3">
    <source>
        <dbReference type="Proteomes" id="UP000562929"/>
    </source>
</evidence>
<dbReference type="EMBL" id="JAACLJ010000005">
    <property type="protein sequence ID" value="KAF4585370.1"/>
    <property type="molecule type" value="Genomic_DNA"/>
</dbReference>
<gene>
    <name evidence="2" type="ORF">GQ602_004675</name>
</gene>
<evidence type="ECO:0000256" key="1">
    <source>
        <dbReference type="SAM" id="MobiDB-lite"/>
    </source>
</evidence>
<accession>A0A8H4Q4L7</accession>
<name>A0A8H4Q4L7_9HYPO</name>
<feature type="region of interest" description="Disordered" evidence="1">
    <location>
        <begin position="110"/>
        <end position="152"/>
    </location>
</feature>
<feature type="compositionally biased region" description="Acidic residues" evidence="1">
    <location>
        <begin position="55"/>
        <end position="67"/>
    </location>
</feature>
<dbReference type="OrthoDB" id="10611722at2759"/>
<keyword evidence="3" id="KW-1185">Reference proteome</keyword>
<organism evidence="2 3">
    <name type="scientific">Ophiocordyceps camponoti-floridani</name>
    <dbReference type="NCBI Taxonomy" id="2030778"/>
    <lineage>
        <taxon>Eukaryota</taxon>
        <taxon>Fungi</taxon>
        <taxon>Dikarya</taxon>
        <taxon>Ascomycota</taxon>
        <taxon>Pezizomycotina</taxon>
        <taxon>Sordariomycetes</taxon>
        <taxon>Hypocreomycetidae</taxon>
        <taxon>Hypocreales</taxon>
        <taxon>Ophiocordycipitaceae</taxon>
        <taxon>Ophiocordyceps</taxon>
    </lineage>
</organism>
<dbReference type="Proteomes" id="UP000562929">
    <property type="component" value="Unassembled WGS sequence"/>
</dbReference>
<evidence type="ECO:0000313" key="2">
    <source>
        <dbReference type="EMBL" id="KAF4585370.1"/>
    </source>
</evidence>
<feature type="compositionally biased region" description="Acidic residues" evidence="1">
    <location>
        <begin position="122"/>
        <end position="141"/>
    </location>
</feature>
<comment type="caution">
    <text evidence="2">The sequence shown here is derived from an EMBL/GenBank/DDBJ whole genome shotgun (WGS) entry which is preliminary data.</text>
</comment>
<sequence>MAIDEWIRAVVIIVVVTPRHERPMSSLCVRNANVNNDNVCVRPRATSSPSIVAAADEEGDDAQEGDGAENASNDGIGPGLQALADMTVVVQRPGAESGQDVVVRDVVVKQAGPDVGNGPEEVGPEEEEEEEEPEEETEVDVEVASKDVGDADAGSFEMGLELTLLSEAMALLSDKGEGVGVGCWS</sequence>
<protein>
    <submittedName>
        <fullName evidence="2">Uncharacterized protein</fullName>
    </submittedName>
</protein>